<evidence type="ECO:0000313" key="1">
    <source>
        <dbReference type="EMBL" id="GAG14535.1"/>
    </source>
</evidence>
<feature type="non-terminal residue" evidence="1">
    <location>
        <position position="1"/>
    </location>
</feature>
<comment type="caution">
    <text evidence="1">The sequence shown here is derived from an EMBL/GenBank/DDBJ whole genome shotgun (WGS) entry which is preliminary data.</text>
</comment>
<organism evidence="1">
    <name type="scientific">marine sediment metagenome</name>
    <dbReference type="NCBI Taxonomy" id="412755"/>
    <lineage>
        <taxon>unclassified sequences</taxon>
        <taxon>metagenomes</taxon>
        <taxon>ecological metagenomes</taxon>
    </lineage>
</organism>
<dbReference type="EMBL" id="BARS01036294">
    <property type="protein sequence ID" value="GAG14535.1"/>
    <property type="molecule type" value="Genomic_DNA"/>
</dbReference>
<accession>X0V8Q1</accession>
<sequence length="123" mass="14144">AVELDYPIANGVIHLVSIEFEKWCANLLHIQILRFRRLIFPSTPGASFAADGETIAWDDYFEVFETPYTLTIVGWNDDDFFDWTARIRVGVLPRTIAEHVYGKLKAADRRMLYEAFGLEYPGV</sequence>
<name>X0V8Q1_9ZZZZ</name>
<protein>
    <submittedName>
        <fullName evidence="1">Uncharacterized protein</fullName>
    </submittedName>
</protein>
<proteinExistence type="predicted"/>
<dbReference type="AlphaFoldDB" id="X0V8Q1"/>
<gene>
    <name evidence="1" type="ORF">S01H1_55808</name>
</gene>
<reference evidence="1" key="1">
    <citation type="journal article" date="2014" name="Front. Microbiol.">
        <title>High frequency of phylogenetically diverse reductive dehalogenase-homologous genes in deep subseafloor sedimentary metagenomes.</title>
        <authorList>
            <person name="Kawai M."/>
            <person name="Futagami T."/>
            <person name="Toyoda A."/>
            <person name="Takaki Y."/>
            <person name="Nishi S."/>
            <person name="Hori S."/>
            <person name="Arai W."/>
            <person name="Tsubouchi T."/>
            <person name="Morono Y."/>
            <person name="Uchiyama I."/>
            <person name="Ito T."/>
            <person name="Fujiyama A."/>
            <person name="Inagaki F."/>
            <person name="Takami H."/>
        </authorList>
    </citation>
    <scope>NUCLEOTIDE SEQUENCE</scope>
    <source>
        <strain evidence="1">Expedition CK06-06</strain>
    </source>
</reference>